<evidence type="ECO:0000313" key="2">
    <source>
        <dbReference type="EMBL" id="ADM27534.1"/>
    </source>
</evidence>
<name>E0SSY4_IGNAA</name>
<keyword evidence="1" id="KW-0812">Transmembrane</keyword>
<dbReference type="Proteomes" id="UP000001304">
    <property type="component" value="Chromosome"/>
</dbReference>
<dbReference type="HOGENOM" id="CLU_059309_1_0_2"/>
<dbReference type="AlphaFoldDB" id="E0SSY4"/>
<dbReference type="SUPFAM" id="SSF117070">
    <property type="entry name" value="LEA14-like"/>
    <property type="match status" value="1"/>
</dbReference>
<accession>E0SSY4</accession>
<keyword evidence="3" id="KW-1185">Reference proteome</keyword>
<keyword evidence="1" id="KW-0472">Membrane</keyword>
<dbReference type="EMBL" id="CP002098">
    <property type="protein sequence ID" value="ADM27534.1"/>
    <property type="molecule type" value="Genomic_DNA"/>
</dbReference>
<evidence type="ECO:0000313" key="3">
    <source>
        <dbReference type="Proteomes" id="UP000001304"/>
    </source>
</evidence>
<dbReference type="Gene3D" id="2.60.40.10">
    <property type="entry name" value="Immunoglobulins"/>
    <property type="match status" value="2"/>
</dbReference>
<gene>
    <name evidence="2" type="ordered locus">Igag_0704</name>
</gene>
<dbReference type="InterPro" id="IPR013783">
    <property type="entry name" value="Ig-like_fold"/>
</dbReference>
<dbReference type="BioCyc" id="IAGG583356:GHAH-700-MONOMER"/>
<proteinExistence type="predicted"/>
<keyword evidence="1" id="KW-1133">Transmembrane helix</keyword>
<reference evidence="2 3" key="1">
    <citation type="journal article" date="2010" name="Stand. Genomic Sci.">
        <title>Complete genome sequence of Ignisphaera aggregans type strain (AQ1.S1).</title>
        <authorList>
            <person name="Goker M."/>
            <person name="Held B."/>
            <person name="Lapidus A."/>
            <person name="Nolan M."/>
            <person name="Spring S."/>
            <person name="Yasawong M."/>
            <person name="Lucas S."/>
            <person name="Glavina Del Rio T."/>
            <person name="Tice H."/>
            <person name="Cheng J.F."/>
            <person name="Goodwin L."/>
            <person name="Tapia R."/>
            <person name="Pitluck S."/>
            <person name="Liolios K."/>
            <person name="Ivanova N."/>
            <person name="Mavromatis K."/>
            <person name="Mikhailova N."/>
            <person name="Pati A."/>
            <person name="Chen A."/>
            <person name="Palaniappan K."/>
            <person name="Brambilla E."/>
            <person name="Land M."/>
            <person name="Hauser L."/>
            <person name="Chang Y.J."/>
            <person name="Jeffries C.D."/>
            <person name="Brettin T."/>
            <person name="Detter J.C."/>
            <person name="Han C."/>
            <person name="Rohde M."/>
            <person name="Sikorski J."/>
            <person name="Woyke T."/>
            <person name="Bristow J."/>
            <person name="Eisen J.A."/>
            <person name="Markowitz V."/>
            <person name="Hugenholtz P."/>
            <person name="Kyrpides N.C."/>
            <person name="Klenk H.P."/>
        </authorList>
    </citation>
    <scope>NUCLEOTIDE SEQUENCE [LARGE SCALE GENOMIC DNA]</scope>
    <source>
        <strain evidence="3">DSM 17230 / JCM 13409 / AQ1.S1</strain>
    </source>
</reference>
<sequence length="315" mass="35221">MGRRTVVIGIVAVVVLIAIGVSVYMFFFRGGVGVKGFVNITSIELYVDCDRVSEDITPIEIYIDISNGFPIDVDVSGGRMDLYVNGLRTGDISIPSTKIGRGVNRLVIDFVLSNDLIDDVWYRHLKNNESSVAVLRGGIGFKTPIGDIEIPIDFGRNVSTHIFPIEEELDREVDLGVLGKIIIKSIRIELENISLTETGLRAHLAIENRLKAIPLYINWIAFRVKINDIAIAEGRQETATSIAPGEIDSIPFTISLENTKIPLAWYKHIKNRERSDISIEIWLEINIAGKTIEILKENPLTIKTSLETNIFKYKE</sequence>
<feature type="transmembrane region" description="Helical" evidence="1">
    <location>
        <begin position="6"/>
        <end position="27"/>
    </location>
</feature>
<evidence type="ECO:0000256" key="1">
    <source>
        <dbReference type="SAM" id="Phobius"/>
    </source>
</evidence>
<protein>
    <submittedName>
        <fullName evidence="2">Uncharacterized protein</fullName>
    </submittedName>
</protein>
<dbReference type="KEGG" id="iag:Igag_0704"/>
<organism evidence="2 3">
    <name type="scientific">Ignisphaera aggregans (strain DSM 17230 / JCM 13409 / AQ1.S1)</name>
    <dbReference type="NCBI Taxonomy" id="583356"/>
    <lineage>
        <taxon>Archaea</taxon>
        <taxon>Thermoproteota</taxon>
        <taxon>Thermoprotei</taxon>
        <taxon>Desulfurococcales</taxon>
        <taxon>Desulfurococcaceae</taxon>
        <taxon>Ignisphaera</taxon>
    </lineage>
</organism>